<sequence length="97" mass="11423">MLTVAQSGNFVRPLDCFFLLDPRAPEARYPRINAEHHIGHEAANVHGYEEHQRDAEETKRQNTRLGHDFQKNYFSPSRSRAIEKRMITFLWTTLSMH</sequence>
<organism evidence="2 3">
    <name type="scientific">Romanomermis culicivorax</name>
    <name type="common">Nematode worm</name>
    <dbReference type="NCBI Taxonomy" id="13658"/>
    <lineage>
        <taxon>Eukaryota</taxon>
        <taxon>Metazoa</taxon>
        <taxon>Ecdysozoa</taxon>
        <taxon>Nematoda</taxon>
        <taxon>Enoplea</taxon>
        <taxon>Dorylaimia</taxon>
        <taxon>Mermithida</taxon>
        <taxon>Mermithoidea</taxon>
        <taxon>Mermithidae</taxon>
        <taxon>Romanomermis</taxon>
    </lineage>
</organism>
<protein>
    <submittedName>
        <fullName evidence="3">Uncharacterized protein</fullName>
    </submittedName>
</protein>
<dbReference type="AlphaFoldDB" id="A0A915KMJ3"/>
<proteinExistence type="predicted"/>
<name>A0A915KMJ3_ROMCU</name>
<evidence type="ECO:0000256" key="1">
    <source>
        <dbReference type="SAM" id="MobiDB-lite"/>
    </source>
</evidence>
<dbReference type="Proteomes" id="UP000887565">
    <property type="component" value="Unplaced"/>
</dbReference>
<feature type="region of interest" description="Disordered" evidence="1">
    <location>
        <begin position="47"/>
        <end position="70"/>
    </location>
</feature>
<reference evidence="3" key="1">
    <citation type="submission" date="2022-11" db="UniProtKB">
        <authorList>
            <consortium name="WormBaseParasite"/>
        </authorList>
    </citation>
    <scope>IDENTIFICATION</scope>
</reference>
<evidence type="ECO:0000313" key="3">
    <source>
        <dbReference type="WBParaSite" id="nRc.2.0.1.t39996-RA"/>
    </source>
</evidence>
<dbReference type="WBParaSite" id="nRc.2.0.1.t39996-RA">
    <property type="protein sequence ID" value="nRc.2.0.1.t39996-RA"/>
    <property type="gene ID" value="nRc.2.0.1.g39996"/>
</dbReference>
<keyword evidence="2" id="KW-1185">Reference proteome</keyword>
<evidence type="ECO:0000313" key="2">
    <source>
        <dbReference type="Proteomes" id="UP000887565"/>
    </source>
</evidence>
<accession>A0A915KMJ3</accession>